<protein>
    <submittedName>
        <fullName evidence="2">Uncharacterized protein</fullName>
    </submittedName>
</protein>
<accession>E3KAR1</accession>
<dbReference type="GeneID" id="10536593"/>
<dbReference type="KEGG" id="pgr:PGTG_06801"/>
<feature type="region of interest" description="Disordered" evidence="1">
    <location>
        <begin position="365"/>
        <end position="386"/>
    </location>
</feature>
<proteinExistence type="predicted"/>
<sequence>MGSPWDHQMRGMDFNAKQEARMIRILCKTLNQQHSEACVEKVDFDLLAVFLMQEMHWNIHIRQLVDMVLDQFGPKAHPLGEPLPEPTDNHKKPIAPRTPLQSQIHHAALHVNQTINQHTQELQTNPNAPQPFCLRYPTYEKFVEYSISMEKKCKLLPKDKMVVLLDEAGRCVGVAVRPDHTKEDGIYLSPPDRALAGLNDAIKNCNWNEAKDKILYSEIRDPKPKSTPEELPSQNSATPAQQSKLPHQPPNRKPKAALPPEASETPAPKRKFNPDPPNPKPTSGKAKKKCKTSKDVEDNNNTNHHPNPLPPPKPQLNTKGKNTISYQPYGYGLGDKKSTGMQDLKIQFTKSAPPQIEESLLQGRGIGWRDEPSVEPNLPDPQKESSNCSECLEMVNMRNELRYQFALSEWINKAFLPQSVEVAEKAVEYLLANGSGLVRETLRCESNKILASRTISLNTQVTTHRDKKNALLFDADFFFGNHLGGELLLPSLGVACHGLHGYSFHGPLRILFHGVAKFYFPPDLKEKPRRYSVAFWSRESSFSAVGRYTAYKDKEKKV</sequence>
<evidence type="ECO:0000256" key="1">
    <source>
        <dbReference type="SAM" id="MobiDB-lite"/>
    </source>
</evidence>
<dbReference type="VEuPathDB" id="FungiDB:PGTG_06801"/>
<reference evidence="3" key="2">
    <citation type="journal article" date="2011" name="Proc. Natl. Acad. Sci. U.S.A.">
        <title>Obligate biotrophy features unraveled by the genomic analysis of rust fungi.</title>
        <authorList>
            <person name="Duplessis S."/>
            <person name="Cuomo C.A."/>
            <person name="Lin Y.-C."/>
            <person name="Aerts A."/>
            <person name="Tisserant E."/>
            <person name="Veneault-Fourrey C."/>
            <person name="Joly D.L."/>
            <person name="Hacquard S."/>
            <person name="Amselem J."/>
            <person name="Cantarel B.L."/>
            <person name="Chiu R."/>
            <person name="Coutinho P.M."/>
            <person name="Feau N."/>
            <person name="Field M."/>
            <person name="Frey P."/>
            <person name="Gelhaye E."/>
            <person name="Goldberg J."/>
            <person name="Grabherr M.G."/>
            <person name="Kodira C.D."/>
            <person name="Kohler A."/>
            <person name="Kuees U."/>
            <person name="Lindquist E.A."/>
            <person name="Lucas S.M."/>
            <person name="Mago R."/>
            <person name="Mauceli E."/>
            <person name="Morin E."/>
            <person name="Murat C."/>
            <person name="Pangilinan J.L."/>
            <person name="Park R."/>
            <person name="Pearson M."/>
            <person name="Quesneville H."/>
            <person name="Rouhier N."/>
            <person name="Sakthikumar S."/>
            <person name="Salamov A.A."/>
            <person name="Schmutz J."/>
            <person name="Selles B."/>
            <person name="Shapiro H."/>
            <person name="Tanguay P."/>
            <person name="Tuskan G.A."/>
            <person name="Henrissat B."/>
            <person name="Van de Peer Y."/>
            <person name="Rouze P."/>
            <person name="Ellis J.G."/>
            <person name="Dodds P.N."/>
            <person name="Schein J.E."/>
            <person name="Zhong S."/>
            <person name="Hamelin R.C."/>
            <person name="Grigoriev I.V."/>
            <person name="Szabo L.J."/>
            <person name="Martin F."/>
        </authorList>
    </citation>
    <scope>NUCLEOTIDE SEQUENCE [LARGE SCALE GENOMIC DNA]</scope>
    <source>
        <strain evidence="3">CRL 75-36-700-3 / race SCCL</strain>
    </source>
</reference>
<reference key="1">
    <citation type="submission" date="2007-01" db="EMBL/GenBank/DDBJ databases">
        <title>The Genome Sequence of Puccinia graminis f. sp. tritici Strain CRL 75-36-700-3.</title>
        <authorList>
            <consortium name="The Broad Institute Genome Sequencing Platform"/>
            <person name="Birren B."/>
            <person name="Lander E."/>
            <person name="Galagan J."/>
            <person name="Nusbaum C."/>
            <person name="Devon K."/>
            <person name="Cuomo C."/>
            <person name="Jaffe D."/>
            <person name="Butler J."/>
            <person name="Alvarez P."/>
            <person name="Gnerre S."/>
            <person name="Grabherr M."/>
            <person name="Mauceli E."/>
            <person name="Brockman W."/>
            <person name="Young S."/>
            <person name="LaButti K."/>
            <person name="Sykes S."/>
            <person name="DeCaprio D."/>
            <person name="Crawford M."/>
            <person name="Koehrsen M."/>
            <person name="Engels R."/>
            <person name="Montgomery P."/>
            <person name="Pearson M."/>
            <person name="Howarth C."/>
            <person name="Larson L."/>
            <person name="White J."/>
            <person name="Zeng Q."/>
            <person name="Kodira C."/>
            <person name="Yandava C."/>
            <person name="Alvarado L."/>
            <person name="O'Leary S."/>
            <person name="Szabo L."/>
            <person name="Dean R."/>
            <person name="Schein J."/>
        </authorList>
    </citation>
    <scope>NUCLEOTIDE SEQUENCE</scope>
    <source>
        <strain>CRL 75-36-700-3</strain>
    </source>
</reference>
<dbReference type="Proteomes" id="UP000008783">
    <property type="component" value="Unassembled WGS sequence"/>
</dbReference>
<name>E3KAR1_PUCGT</name>
<dbReference type="RefSeq" id="XP_003325599.2">
    <property type="nucleotide sequence ID" value="XM_003325551.2"/>
</dbReference>
<dbReference type="InParanoid" id="E3KAR1"/>
<dbReference type="HOGENOM" id="CLU_046890_0_0_1"/>
<keyword evidence="3" id="KW-1185">Reference proteome</keyword>
<evidence type="ECO:0000313" key="3">
    <source>
        <dbReference type="Proteomes" id="UP000008783"/>
    </source>
</evidence>
<dbReference type="AlphaFoldDB" id="E3KAR1"/>
<dbReference type="OrthoDB" id="2505020at2759"/>
<organism evidence="2 3">
    <name type="scientific">Puccinia graminis f. sp. tritici (strain CRL 75-36-700-3 / race SCCL)</name>
    <name type="common">Black stem rust fungus</name>
    <dbReference type="NCBI Taxonomy" id="418459"/>
    <lineage>
        <taxon>Eukaryota</taxon>
        <taxon>Fungi</taxon>
        <taxon>Dikarya</taxon>
        <taxon>Basidiomycota</taxon>
        <taxon>Pucciniomycotina</taxon>
        <taxon>Pucciniomycetes</taxon>
        <taxon>Pucciniales</taxon>
        <taxon>Pucciniaceae</taxon>
        <taxon>Puccinia</taxon>
    </lineage>
</organism>
<gene>
    <name evidence="2" type="ORF">PGTG_06801</name>
</gene>
<evidence type="ECO:0000313" key="2">
    <source>
        <dbReference type="EMBL" id="EFP81180.2"/>
    </source>
</evidence>
<feature type="region of interest" description="Disordered" evidence="1">
    <location>
        <begin position="220"/>
        <end position="331"/>
    </location>
</feature>
<dbReference type="EMBL" id="DS178278">
    <property type="protein sequence ID" value="EFP81180.2"/>
    <property type="molecule type" value="Genomic_DNA"/>
</dbReference>
<feature type="compositionally biased region" description="Polar residues" evidence="1">
    <location>
        <begin position="232"/>
        <end position="245"/>
    </location>
</feature>